<accession>A0ACC2QZ42</accession>
<evidence type="ECO:0000313" key="2">
    <source>
        <dbReference type="Proteomes" id="UP001231649"/>
    </source>
</evidence>
<gene>
    <name evidence="1" type="ORF">PYW08_016777</name>
</gene>
<comment type="caution">
    <text evidence="1">The sequence shown here is derived from an EMBL/GenBank/DDBJ whole genome shotgun (WGS) entry which is preliminary data.</text>
</comment>
<reference evidence="1" key="1">
    <citation type="submission" date="2023-03" db="EMBL/GenBank/DDBJ databases">
        <title>Chromosome-level genomes of two armyworms, Mythimna separata and Mythimna loreyi, provide insights into the biosynthesis and reception of sex pheromones.</title>
        <authorList>
            <person name="Zhao H."/>
        </authorList>
    </citation>
    <scope>NUCLEOTIDE SEQUENCE</scope>
    <source>
        <strain evidence="1">BeijingLab</strain>
    </source>
</reference>
<proteinExistence type="predicted"/>
<keyword evidence="2" id="KW-1185">Reference proteome</keyword>
<protein>
    <submittedName>
        <fullName evidence="1">Uncharacterized protein</fullName>
    </submittedName>
</protein>
<sequence>MLRIILSQRIVHLDLKGAPLKVSYLEKLITTIKVWGVTGILIEWEDTFPYAGDLVEIGSLSNAGGDNMYSLAEVQHIIQFITDQGMDPIQLVQTIGHMEFVLKHPSFTELQELPRSPAVLCPSKPRSQELVRQMIDQTLEVQPDAKFFHIGADEVWHTGICAQCQEKALNHKHKASSLYLEHIRDLVLYIKGKRPDITLLMWDDMLRNLDLETLQEYNLGESVIPVLWNYNPDTSFSIHHRLMELYGQLFPQVWFGTAFKGANGSCQVLSPTSRYVSNHQAWVALIHANADRINFCGCILTGWSRYDHYATLCELMPVSLPSLAQCLRVLTKAEGLNIGIEHRTLGPYHPQSFRRLMYIQLTNRTPETDHALNEVLPSAEWPGEQLGRCVHTYFIARERCLALLSSDLVNTWMNPWQLSRNYTVPGHVEGIAVAAEHSWSELQVIKADMTTYLLEITGERSTEEWVKSYIDPLINKITKLGERARARSLCEPGVRPVAPE</sequence>
<name>A0ACC2QZ42_9NEOP</name>
<dbReference type="EMBL" id="CM056785">
    <property type="protein sequence ID" value="KAJ8728392.1"/>
    <property type="molecule type" value="Genomic_DNA"/>
</dbReference>
<evidence type="ECO:0000313" key="1">
    <source>
        <dbReference type="EMBL" id="KAJ8728392.1"/>
    </source>
</evidence>
<organism evidence="1 2">
    <name type="scientific">Mythimna loreyi</name>
    <dbReference type="NCBI Taxonomy" id="667449"/>
    <lineage>
        <taxon>Eukaryota</taxon>
        <taxon>Metazoa</taxon>
        <taxon>Ecdysozoa</taxon>
        <taxon>Arthropoda</taxon>
        <taxon>Hexapoda</taxon>
        <taxon>Insecta</taxon>
        <taxon>Pterygota</taxon>
        <taxon>Neoptera</taxon>
        <taxon>Endopterygota</taxon>
        <taxon>Lepidoptera</taxon>
        <taxon>Glossata</taxon>
        <taxon>Ditrysia</taxon>
        <taxon>Noctuoidea</taxon>
        <taxon>Noctuidae</taxon>
        <taxon>Noctuinae</taxon>
        <taxon>Hadenini</taxon>
        <taxon>Mythimna</taxon>
    </lineage>
</organism>
<dbReference type="Proteomes" id="UP001231649">
    <property type="component" value="Chromosome 9"/>
</dbReference>